<dbReference type="STRING" id="29529.SAMN04488122_2255"/>
<reference evidence="3" key="1">
    <citation type="submission" date="2016-10" db="EMBL/GenBank/DDBJ databases">
        <authorList>
            <person name="Varghese N."/>
            <person name="Submissions S."/>
        </authorList>
    </citation>
    <scope>NUCLEOTIDE SEQUENCE [LARGE SCALE GENOMIC DNA]</scope>
    <source>
        <strain evidence="3">DSM 3695</strain>
    </source>
</reference>
<protein>
    <recommendedName>
        <fullName evidence="1">DUF4240 domain-containing protein</fullName>
    </recommendedName>
</protein>
<name>A0A1I0R561_9BACT</name>
<dbReference type="RefSeq" id="WP_089894603.1">
    <property type="nucleotide sequence ID" value="NZ_FOJG01000001.1"/>
</dbReference>
<evidence type="ECO:0000313" key="3">
    <source>
        <dbReference type="Proteomes" id="UP000199310"/>
    </source>
</evidence>
<evidence type="ECO:0000313" key="2">
    <source>
        <dbReference type="EMBL" id="SEW35479.1"/>
    </source>
</evidence>
<organism evidence="2 3">
    <name type="scientific">Chitinophaga arvensicola</name>
    <dbReference type="NCBI Taxonomy" id="29529"/>
    <lineage>
        <taxon>Bacteria</taxon>
        <taxon>Pseudomonadati</taxon>
        <taxon>Bacteroidota</taxon>
        <taxon>Chitinophagia</taxon>
        <taxon>Chitinophagales</taxon>
        <taxon>Chitinophagaceae</taxon>
        <taxon>Chitinophaga</taxon>
    </lineage>
</organism>
<dbReference type="InterPro" id="IPR025334">
    <property type="entry name" value="DUF4240"/>
</dbReference>
<sequence>MNDFKFWQIIEDAWAASPALLEMRNNVLRTNDAILIEDLTGEVYGAITNNIRDILRGLDKEQLTAFNHIMEQKLFQIDRKDIQAYTDGSDDGFLYCRCFIVGMGKTYYEMIEEHPSKATCDAEAEIVGFIGYIVYQELFAEEFERYTVHNIESCSNAEGWGKA</sequence>
<dbReference type="AlphaFoldDB" id="A0A1I0R561"/>
<gene>
    <name evidence="2" type="ORF">SAMN04488122_2255</name>
</gene>
<proteinExistence type="predicted"/>
<feature type="domain" description="DUF4240" evidence="1">
    <location>
        <begin position="1"/>
        <end position="119"/>
    </location>
</feature>
<evidence type="ECO:0000259" key="1">
    <source>
        <dbReference type="Pfam" id="PF14024"/>
    </source>
</evidence>
<dbReference type="Proteomes" id="UP000199310">
    <property type="component" value="Unassembled WGS sequence"/>
</dbReference>
<dbReference type="Pfam" id="PF14024">
    <property type="entry name" value="DUF4240"/>
    <property type="match status" value="1"/>
</dbReference>
<accession>A0A1I0R561</accession>
<dbReference type="EMBL" id="FOJG01000001">
    <property type="protein sequence ID" value="SEW35479.1"/>
    <property type="molecule type" value="Genomic_DNA"/>
</dbReference>
<keyword evidence="3" id="KW-1185">Reference proteome</keyword>
<dbReference type="OrthoDB" id="6200718at2"/>